<dbReference type="PANTHER" id="PTHR31382">
    <property type="entry name" value="NA(+)/H(+) ANTIPORTER"/>
    <property type="match status" value="1"/>
</dbReference>
<evidence type="ECO:0000256" key="9">
    <source>
        <dbReference type="ARBA" id="ARBA00023136"/>
    </source>
</evidence>
<dbReference type="STRING" id="1076256.A0A2H3B8U2"/>
<keyword evidence="3" id="KW-0813">Transport</keyword>
<gene>
    <name evidence="13" type="ORF">ARMSODRAFT_1048687</name>
</gene>
<dbReference type="Proteomes" id="UP000218334">
    <property type="component" value="Unassembled WGS sequence"/>
</dbReference>
<dbReference type="GO" id="GO:0120029">
    <property type="term" value="P:proton export across plasma membrane"/>
    <property type="evidence" value="ECO:0007669"/>
    <property type="project" value="InterPro"/>
</dbReference>
<evidence type="ECO:0000256" key="10">
    <source>
        <dbReference type="ARBA" id="ARBA00023201"/>
    </source>
</evidence>
<evidence type="ECO:0000256" key="8">
    <source>
        <dbReference type="ARBA" id="ARBA00023065"/>
    </source>
</evidence>
<dbReference type="GO" id="GO:0042391">
    <property type="term" value="P:regulation of membrane potential"/>
    <property type="evidence" value="ECO:0007669"/>
    <property type="project" value="InterPro"/>
</dbReference>
<feature type="transmembrane region" description="Helical" evidence="11">
    <location>
        <begin position="403"/>
        <end position="421"/>
    </location>
</feature>
<evidence type="ECO:0000256" key="6">
    <source>
        <dbReference type="ARBA" id="ARBA00022989"/>
    </source>
</evidence>
<feature type="domain" description="Cation/H+ exchanger transmembrane" evidence="12">
    <location>
        <begin position="46"/>
        <end position="460"/>
    </location>
</feature>
<reference evidence="14" key="1">
    <citation type="journal article" date="2017" name="Nat. Ecol. Evol.">
        <title>Genome expansion and lineage-specific genetic innovations in the forest pathogenic fungi Armillaria.</title>
        <authorList>
            <person name="Sipos G."/>
            <person name="Prasanna A.N."/>
            <person name="Walter M.C."/>
            <person name="O'Connor E."/>
            <person name="Balint B."/>
            <person name="Krizsan K."/>
            <person name="Kiss B."/>
            <person name="Hess J."/>
            <person name="Varga T."/>
            <person name="Slot J."/>
            <person name="Riley R."/>
            <person name="Boka B."/>
            <person name="Rigling D."/>
            <person name="Barry K."/>
            <person name="Lee J."/>
            <person name="Mihaltcheva S."/>
            <person name="LaButti K."/>
            <person name="Lipzen A."/>
            <person name="Waldron R."/>
            <person name="Moloney N.M."/>
            <person name="Sperisen C."/>
            <person name="Kredics L."/>
            <person name="Vagvoelgyi C."/>
            <person name="Patrignani A."/>
            <person name="Fitzpatrick D."/>
            <person name="Nagy I."/>
            <person name="Doyle S."/>
            <person name="Anderson J.B."/>
            <person name="Grigoriev I.V."/>
            <person name="Gueldener U."/>
            <person name="Muensterkoetter M."/>
            <person name="Nagy L.G."/>
        </authorList>
    </citation>
    <scope>NUCLEOTIDE SEQUENCE [LARGE SCALE GENOMIC DNA]</scope>
    <source>
        <strain evidence="14">28-4</strain>
    </source>
</reference>
<evidence type="ECO:0000256" key="11">
    <source>
        <dbReference type="SAM" id="Phobius"/>
    </source>
</evidence>
<comment type="similarity">
    <text evidence="2">Belongs to the fungal Na(+)/H(+) exchanger family.</text>
</comment>
<feature type="transmembrane region" description="Helical" evidence="11">
    <location>
        <begin position="347"/>
        <end position="367"/>
    </location>
</feature>
<dbReference type="GO" id="GO:0030007">
    <property type="term" value="P:intracellular potassium ion homeostasis"/>
    <property type="evidence" value="ECO:0007669"/>
    <property type="project" value="TreeGrafter"/>
</dbReference>
<evidence type="ECO:0000256" key="5">
    <source>
        <dbReference type="ARBA" id="ARBA00022692"/>
    </source>
</evidence>
<evidence type="ECO:0000256" key="4">
    <source>
        <dbReference type="ARBA" id="ARBA00022449"/>
    </source>
</evidence>
<dbReference type="EMBL" id="KZ293442">
    <property type="protein sequence ID" value="PBK66090.1"/>
    <property type="molecule type" value="Genomic_DNA"/>
</dbReference>
<dbReference type="InterPro" id="IPR006153">
    <property type="entry name" value="Cation/H_exchanger_TM"/>
</dbReference>
<protein>
    <submittedName>
        <fullName evidence="13">Sodium/hydrogen exchanger</fullName>
    </submittedName>
</protein>
<dbReference type="InterPro" id="IPR004712">
    <property type="entry name" value="Na+/H+_antiporter_fungi"/>
</dbReference>
<feature type="transmembrane region" description="Helical" evidence="11">
    <location>
        <begin position="32"/>
        <end position="52"/>
    </location>
</feature>
<feature type="transmembrane region" description="Helical" evidence="11">
    <location>
        <begin position="149"/>
        <end position="172"/>
    </location>
</feature>
<keyword evidence="4" id="KW-0050">Antiport</keyword>
<feature type="transmembrane region" description="Helical" evidence="11">
    <location>
        <begin position="441"/>
        <end position="462"/>
    </location>
</feature>
<evidence type="ECO:0000256" key="1">
    <source>
        <dbReference type="ARBA" id="ARBA00004141"/>
    </source>
</evidence>
<evidence type="ECO:0000259" key="12">
    <source>
        <dbReference type="Pfam" id="PF00999"/>
    </source>
</evidence>
<evidence type="ECO:0000313" key="13">
    <source>
        <dbReference type="EMBL" id="PBK66090.1"/>
    </source>
</evidence>
<feature type="transmembrane region" description="Helical" evidence="11">
    <location>
        <begin position="224"/>
        <end position="247"/>
    </location>
</feature>
<keyword evidence="10" id="KW-0739">Sodium transport</keyword>
<organism evidence="13 14">
    <name type="scientific">Armillaria solidipes</name>
    <dbReference type="NCBI Taxonomy" id="1076256"/>
    <lineage>
        <taxon>Eukaryota</taxon>
        <taxon>Fungi</taxon>
        <taxon>Dikarya</taxon>
        <taxon>Basidiomycota</taxon>
        <taxon>Agaricomycotina</taxon>
        <taxon>Agaricomycetes</taxon>
        <taxon>Agaricomycetidae</taxon>
        <taxon>Agaricales</taxon>
        <taxon>Marasmiineae</taxon>
        <taxon>Physalacriaceae</taxon>
        <taxon>Armillaria</taxon>
    </lineage>
</organism>
<dbReference type="GO" id="GO:0036376">
    <property type="term" value="P:sodium ion export across plasma membrane"/>
    <property type="evidence" value="ECO:0007669"/>
    <property type="project" value="InterPro"/>
</dbReference>
<evidence type="ECO:0000256" key="2">
    <source>
        <dbReference type="ARBA" id="ARBA00005248"/>
    </source>
</evidence>
<keyword evidence="9 11" id="KW-0472">Membrane</keyword>
<proteinExistence type="inferred from homology"/>
<dbReference type="AlphaFoldDB" id="A0A2H3B8U2"/>
<dbReference type="Pfam" id="PF00999">
    <property type="entry name" value="Na_H_Exchanger"/>
    <property type="match status" value="1"/>
</dbReference>
<evidence type="ECO:0000313" key="14">
    <source>
        <dbReference type="Proteomes" id="UP000218334"/>
    </source>
</evidence>
<comment type="subcellular location">
    <subcellularLocation>
        <location evidence="1">Membrane</location>
        <topology evidence="1">Multi-pass membrane protein</topology>
    </subcellularLocation>
</comment>
<dbReference type="GO" id="GO:0005886">
    <property type="term" value="C:plasma membrane"/>
    <property type="evidence" value="ECO:0007669"/>
    <property type="project" value="InterPro"/>
</dbReference>
<accession>A0A2H3B8U2</accession>
<keyword evidence="5 11" id="KW-0812">Transmembrane</keyword>
<feature type="transmembrane region" description="Helical" evidence="11">
    <location>
        <begin position="122"/>
        <end position="143"/>
    </location>
</feature>
<feature type="transmembrane region" description="Helical" evidence="11">
    <location>
        <begin position="316"/>
        <end position="335"/>
    </location>
</feature>
<feature type="transmembrane region" description="Helical" evidence="11">
    <location>
        <begin position="61"/>
        <end position="79"/>
    </location>
</feature>
<keyword evidence="8" id="KW-0406">Ion transport</keyword>
<name>A0A2H3B8U2_9AGAR</name>
<sequence length="482" mass="52613">MVALIEWTAGALVLPRPSIIDLSELFKVSASGLAYIVLGGFVVAFSVVSLLVKDKWFISEVVLGTAFGVLVGPYGWGIFDPHSWGSSHKVTLEVMRIVLAIGLFAIGVELPRNYMARHAKGLLVMVVPTMAFGWVTVAGVLRVLFKDLNFVSCLAIAACLTPTDPIICAAIVGGKFALKHVPVNLRHMLSAEAAANDGLAYPFLSISIYLTVESSKRVAVEKWLIIGWLCMFSIPLTRSVGLTFSWLMKTSLQKGYIDHESYIAQYLALTLFTVGIATTVGSDDLLAAFAAGTAVSWDGDFNVQTEGEAFASVMDLVLNCGCFVYIGAWLRFGAFDDPLLGVTPGRLMILLVVVLVLRRVPSLLVLYRWIPEIESWREALFVGHFGTRWTLNLTWCSNQRYRTGMGVGAIFVSTLALTRLPEPQYPPQNQQELLAATLQPIVSFVVLGSIIIHGLSIPFFSFGRKFSRTSTLLAPKKVGVIT</sequence>
<dbReference type="PANTHER" id="PTHR31382:SF4">
    <property type="entry name" value="NA(+)_H(+) ANTIPORTER"/>
    <property type="match status" value="1"/>
</dbReference>
<keyword evidence="6 11" id="KW-1133">Transmembrane helix</keyword>
<evidence type="ECO:0000256" key="3">
    <source>
        <dbReference type="ARBA" id="ARBA00022448"/>
    </source>
</evidence>
<evidence type="ECO:0000256" key="7">
    <source>
        <dbReference type="ARBA" id="ARBA00023053"/>
    </source>
</evidence>
<keyword evidence="7" id="KW-0915">Sodium</keyword>
<keyword evidence="14" id="KW-1185">Reference proteome</keyword>
<feature type="transmembrane region" description="Helical" evidence="11">
    <location>
        <begin position="91"/>
        <end position="110"/>
    </location>
</feature>
<dbReference type="GO" id="GO:0015385">
    <property type="term" value="F:sodium:proton antiporter activity"/>
    <property type="evidence" value="ECO:0007669"/>
    <property type="project" value="InterPro"/>
</dbReference>